<dbReference type="InterPro" id="IPR027278">
    <property type="entry name" value="ACCD_DCysDesulf"/>
</dbReference>
<dbReference type="PIRSF" id="PIRSF006278">
    <property type="entry name" value="ACCD_DCysDesulf"/>
    <property type="match status" value="1"/>
</dbReference>
<accession>A0ABP6P550</accession>
<comment type="cofactor">
    <cofactor evidence="1">
        <name>pyridoxal 5'-phosphate</name>
        <dbReference type="ChEBI" id="CHEBI:597326"/>
    </cofactor>
</comment>
<evidence type="ECO:0000313" key="5">
    <source>
        <dbReference type="EMBL" id="GAA3168109.1"/>
    </source>
</evidence>
<reference evidence="6" key="1">
    <citation type="journal article" date="2019" name="Int. J. Syst. Evol. Microbiol.">
        <title>The Global Catalogue of Microorganisms (GCM) 10K type strain sequencing project: providing services to taxonomists for standard genome sequencing and annotation.</title>
        <authorList>
            <consortium name="The Broad Institute Genomics Platform"/>
            <consortium name="The Broad Institute Genome Sequencing Center for Infectious Disease"/>
            <person name="Wu L."/>
            <person name="Ma J."/>
        </authorList>
    </citation>
    <scope>NUCLEOTIDE SEQUENCE [LARGE SCALE GENOMIC DNA]</scope>
    <source>
        <strain evidence="6">JCM 15614</strain>
    </source>
</reference>
<keyword evidence="3" id="KW-0663">Pyridoxal phosphate</keyword>
<dbReference type="RefSeq" id="WP_344688805.1">
    <property type="nucleotide sequence ID" value="NZ_BAAAVV010000004.1"/>
</dbReference>
<dbReference type="Pfam" id="PF00291">
    <property type="entry name" value="PALP"/>
    <property type="match status" value="1"/>
</dbReference>
<evidence type="ECO:0000256" key="3">
    <source>
        <dbReference type="ARBA" id="ARBA00022898"/>
    </source>
</evidence>
<feature type="domain" description="Tryptophan synthase beta chain-like PALP" evidence="4">
    <location>
        <begin position="5"/>
        <end position="296"/>
    </location>
</feature>
<dbReference type="PANTHER" id="PTHR43780:SF2">
    <property type="entry name" value="1-AMINOCYCLOPROPANE-1-CARBOXYLATE DEAMINASE-RELATED"/>
    <property type="match status" value="1"/>
</dbReference>
<evidence type="ECO:0000256" key="2">
    <source>
        <dbReference type="ARBA" id="ARBA00008639"/>
    </source>
</evidence>
<proteinExistence type="inferred from homology"/>
<dbReference type="Gene3D" id="3.40.50.1100">
    <property type="match status" value="2"/>
</dbReference>
<name>A0ABP6P550_9ACTN</name>
<dbReference type="PANTHER" id="PTHR43780">
    <property type="entry name" value="1-AMINOCYCLOPROPANE-1-CARBOXYLATE DEAMINASE-RELATED"/>
    <property type="match status" value="1"/>
</dbReference>
<comment type="caution">
    <text evidence="5">The sequence shown here is derived from an EMBL/GenBank/DDBJ whole genome shotgun (WGS) entry which is preliminary data.</text>
</comment>
<evidence type="ECO:0000313" key="6">
    <source>
        <dbReference type="Proteomes" id="UP001499924"/>
    </source>
</evidence>
<dbReference type="SUPFAM" id="SSF53686">
    <property type="entry name" value="Tryptophan synthase beta subunit-like PLP-dependent enzymes"/>
    <property type="match status" value="1"/>
</dbReference>
<evidence type="ECO:0000259" key="4">
    <source>
        <dbReference type="Pfam" id="PF00291"/>
    </source>
</evidence>
<dbReference type="Proteomes" id="UP001499924">
    <property type="component" value="Unassembled WGS sequence"/>
</dbReference>
<protein>
    <submittedName>
        <fullName evidence="5">D-cysteine desulfhydrase</fullName>
    </submittedName>
</protein>
<keyword evidence="6" id="KW-1185">Reference proteome</keyword>
<gene>
    <name evidence="5" type="ORF">GCM10010531_21120</name>
</gene>
<comment type="similarity">
    <text evidence="2">Belongs to the ACC deaminase/D-cysteine desulfhydrase family.</text>
</comment>
<dbReference type="EMBL" id="BAAAVV010000004">
    <property type="protein sequence ID" value="GAA3168109.1"/>
    <property type="molecule type" value="Genomic_DNA"/>
</dbReference>
<sequence length="321" mass="32096">MNRLALLPTPLTEAPRLAGALGLAGSLLVKRDDLTGFAVAGNKARQLEPLLEDALRRQADVLLTGGSTGSNFIQAAAAGAAWAGLQCVLVLAGPPAAQPVHPNLAAALAWGAQLRYTGDLDRASVDDTLPVVAAELAAAGRRPYLVPRGGASPVGAMGYRAAVDEVLTQLAGRRPVVVVAAGAGGTLAGLVAGNVACGRPLRVVGASVSRPTDEVAARVLDLARQVAALREEPAPTAQDVELVDARGPGHALPSTDGEAAAATALRTAGLVLDPVYTAKALAVVPAVAAGRPALFWHTGGLLDAVAGWLGAGAAQTAGAPR</sequence>
<dbReference type="InterPro" id="IPR036052">
    <property type="entry name" value="TrpB-like_PALP_sf"/>
</dbReference>
<dbReference type="InterPro" id="IPR001926">
    <property type="entry name" value="TrpB-like_PALP"/>
</dbReference>
<evidence type="ECO:0000256" key="1">
    <source>
        <dbReference type="ARBA" id="ARBA00001933"/>
    </source>
</evidence>
<organism evidence="5 6">
    <name type="scientific">Blastococcus jejuensis</name>
    <dbReference type="NCBI Taxonomy" id="351224"/>
    <lineage>
        <taxon>Bacteria</taxon>
        <taxon>Bacillati</taxon>
        <taxon>Actinomycetota</taxon>
        <taxon>Actinomycetes</taxon>
        <taxon>Geodermatophilales</taxon>
        <taxon>Geodermatophilaceae</taxon>
        <taxon>Blastococcus</taxon>
    </lineage>
</organism>